<reference evidence="2 3" key="1">
    <citation type="submission" date="2024-06" db="EMBL/GenBank/DDBJ databases">
        <title>Genomic Encyclopedia of Type Strains, Phase V (KMG-V): Genome sequencing to study the core and pangenomes of soil and plant-associated prokaryotes.</title>
        <authorList>
            <person name="Whitman W."/>
        </authorList>
    </citation>
    <scope>NUCLEOTIDE SEQUENCE [LARGE SCALE GENOMIC DNA]</scope>
    <source>
        <strain evidence="2 3">NE40</strain>
    </source>
</reference>
<feature type="compositionally biased region" description="Low complexity" evidence="1">
    <location>
        <begin position="149"/>
        <end position="162"/>
    </location>
</feature>
<dbReference type="RefSeq" id="WP_354020338.1">
    <property type="nucleotide sequence ID" value="NZ_JBEWTC010000006.1"/>
</dbReference>
<evidence type="ECO:0008006" key="4">
    <source>
        <dbReference type="Google" id="ProtNLM"/>
    </source>
</evidence>
<dbReference type="Pfam" id="PF11655">
    <property type="entry name" value="DUF2589"/>
    <property type="match status" value="1"/>
</dbReference>
<dbReference type="InterPro" id="IPR024510">
    <property type="entry name" value="DUF2589"/>
</dbReference>
<dbReference type="EMBL" id="JBEWTB010000001">
    <property type="protein sequence ID" value="MET4754818.1"/>
    <property type="molecule type" value="Genomic_DNA"/>
</dbReference>
<evidence type="ECO:0000313" key="3">
    <source>
        <dbReference type="Proteomes" id="UP001549366"/>
    </source>
</evidence>
<keyword evidence="3" id="KW-1185">Reference proteome</keyword>
<sequence length="215" mass="23085">MADPALVPMAQQFSGLPMEALIGGPLIATAQANSEMAVTQMNFLLETCFVKEGEDGKFEPIMVEMKISRPVINADGEPKDSVETNFTIPLLTLLPLNSLGVDNVQIHFEMEVKSAFAKDNSSSTEKTKDKTRSYDSGRGFWGCRPKISGTVSSSRKSSTASSDHYEKSNQAKYTVDVHAGQLPLPEGVNTVIQAFTESIAPIQVPATSADPGGDN</sequence>
<dbReference type="Proteomes" id="UP001549366">
    <property type="component" value="Unassembled WGS sequence"/>
</dbReference>
<feature type="region of interest" description="Disordered" evidence="1">
    <location>
        <begin position="149"/>
        <end position="168"/>
    </location>
</feature>
<gene>
    <name evidence="2" type="ORF">V5J35_000010</name>
</gene>
<accession>A0ABV2SAM2</accession>
<protein>
    <recommendedName>
        <fullName evidence="4">DUF2589 domain-containing protein</fullName>
    </recommendedName>
</protein>
<evidence type="ECO:0000256" key="1">
    <source>
        <dbReference type="SAM" id="MobiDB-lite"/>
    </source>
</evidence>
<name>A0ABV2SAM2_9GAMM</name>
<comment type="caution">
    <text evidence="2">The sequence shown here is derived from an EMBL/GenBank/DDBJ whole genome shotgun (WGS) entry which is preliminary data.</text>
</comment>
<organism evidence="2 3">
    <name type="scientific">Endozoicomonas lisbonensis</name>
    <dbReference type="NCBI Taxonomy" id="3120522"/>
    <lineage>
        <taxon>Bacteria</taxon>
        <taxon>Pseudomonadati</taxon>
        <taxon>Pseudomonadota</taxon>
        <taxon>Gammaproteobacteria</taxon>
        <taxon>Oceanospirillales</taxon>
        <taxon>Endozoicomonadaceae</taxon>
        <taxon>Endozoicomonas</taxon>
    </lineage>
</organism>
<proteinExistence type="predicted"/>
<evidence type="ECO:0000313" key="2">
    <source>
        <dbReference type="EMBL" id="MET4754818.1"/>
    </source>
</evidence>